<organism evidence="11 12">
    <name type="scientific">Coprinellus micaceus</name>
    <name type="common">Glistening ink-cap mushroom</name>
    <name type="synonym">Coprinus micaceus</name>
    <dbReference type="NCBI Taxonomy" id="71717"/>
    <lineage>
        <taxon>Eukaryota</taxon>
        <taxon>Fungi</taxon>
        <taxon>Dikarya</taxon>
        <taxon>Basidiomycota</taxon>
        <taxon>Agaricomycotina</taxon>
        <taxon>Agaricomycetes</taxon>
        <taxon>Agaricomycetidae</taxon>
        <taxon>Agaricales</taxon>
        <taxon>Agaricineae</taxon>
        <taxon>Psathyrellaceae</taxon>
        <taxon>Coprinellus</taxon>
    </lineage>
</organism>
<dbReference type="Pfam" id="PF00067">
    <property type="entry name" value="p450"/>
    <property type="match status" value="1"/>
</dbReference>
<proteinExistence type="inferred from homology"/>
<dbReference type="CDD" id="cd11065">
    <property type="entry name" value="CYP64-like"/>
    <property type="match status" value="1"/>
</dbReference>
<sequence length="444" mass="49778">MYLEAMGQPILMLGSLERATDILERRAATYSDRPVLPALELMDVGWSFSLMQYGTDWRAHRRSFHKLLSSAALPRYKPIFDDEIPGFLKKLQDTPEAFLDHTRDLFGYAIMRVTYGFDDPQVNKSLLRDGEALLQAFAEATLPGRYLVNDIPFLKHVPAWFPGAGFRRYFKEMAATSERVLKDAFERAWKDIRGGHRNGQPSMVDDLIENLPDAPGPEREEALRIAKNVCAVTYSAGADTMVGSLTALFLALASNPEAQRKAQLELDSVVGSDRLPSLEDREGLPYVSAIVKEVERWHTVAPLGFAHVTARDDEYNGYFIPKGTYVMTNTWAILHDPAVYKDPLEFNPDRFIKDGQLDPSVRDPASAIFGYGRRICPGRFLGENTFFLVTASVLSAFNVYPPKDESGNPITLKLNASPCIISTPAPYKVDIRLRSPQHAKPFSQ</sequence>
<keyword evidence="5 9" id="KW-0479">Metal-binding</keyword>
<keyword evidence="12" id="KW-1185">Reference proteome</keyword>
<evidence type="ECO:0000313" key="12">
    <source>
        <dbReference type="Proteomes" id="UP000298030"/>
    </source>
</evidence>
<comment type="similarity">
    <text evidence="3 10">Belongs to the cytochrome P450 family.</text>
</comment>
<dbReference type="InterPro" id="IPR050364">
    <property type="entry name" value="Cytochrome_P450_fung"/>
</dbReference>
<evidence type="ECO:0000256" key="4">
    <source>
        <dbReference type="ARBA" id="ARBA00022617"/>
    </source>
</evidence>
<evidence type="ECO:0000313" key="11">
    <source>
        <dbReference type="EMBL" id="TEB22785.1"/>
    </source>
</evidence>
<dbReference type="STRING" id="71717.A0A4Y7SLQ8"/>
<reference evidence="11 12" key="1">
    <citation type="journal article" date="2019" name="Nat. Ecol. Evol.">
        <title>Megaphylogeny resolves global patterns of mushroom evolution.</title>
        <authorList>
            <person name="Varga T."/>
            <person name="Krizsan K."/>
            <person name="Foldi C."/>
            <person name="Dima B."/>
            <person name="Sanchez-Garcia M."/>
            <person name="Sanchez-Ramirez S."/>
            <person name="Szollosi G.J."/>
            <person name="Szarkandi J.G."/>
            <person name="Papp V."/>
            <person name="Albert L."/>
            <person name="Andreopoulos W."/>
            <person name="Angelini C."/>
            <person name="Antonin V."/>
            <person name="Barry K.W."/>
            <person name="Bougher N.L."/>
            <person name="Buchanan P."/>
            <person name="Buyck B."/>
            <person name="Bense V."/>
            <person name="Catcheside P."/>
            <person name="Chovatia M."/>
            <person name="Cooper J."/>
            <person name="Damon W."/>
            <person name="Desjardin D."/>
            <person name="Finy P."/>
            <person name="Geml J."/>
            <person name="Haridas S."/>
            <person name="Hughes K."/>
            <person name="Justo A."/>
            <person name="Karasinski D."/>
            <person name="Kautmanova I."/>
            <person name="Kiss B."/>
            <person name="Kocsube S."/>
            <person name="Kotiranta H."/>
            <person name="LaButti K.M."/>
            <person name="Lechner B.E."/>
            <person name="Liimatainen K."/>
            <person name="Lipzen A."/>
            <person name="Lukacs Z."/>
            <person name="Mihaltcheva S."/>
            <person name="Morgado L.N."/>
            <person name="Niskanen T."/>
            <person name="Noordeloos M.E."/>
            <person name="Ohm R.A."/>
            <person name="Ortiz-Santana B."/>
            <person name="Ovrebo C."/>
            <person name="Racz N."/>
            <person name="Riley R."/>
            <person name="Savchenko A."/>
            <person name="Shiryaev A."/>
            <person name="Soop K."/>
            <person name="Spirin V."/>
            <person name="Szebenyi C."/>
            <person name="Tomsovsky M."/>
            <person name="Tulloss R.E."/>
            <person name="Uehling J."/>
            <person name="Grigoriev I.V."/>
            <person name="Vagvolgyi C."/>
            <person name="Papp T."/>
            <person name="Martin F.M."/>
            <person name="Miettinen O."/>
            <person name="Hibbett D.S."/>
            <person name="Nagy L.G."/>
        </authorList>
    </citation>
    <scope>NUCLEOTIDE SEQUENCE [LARGE SCALE GENOMIC DNA]</scope>
    <source>
        <strain evidence="11 12">FP101781</strain>
    </source>
</reference>
<keyword evidence="6 10" id="KW-0560">Oxidoreductase</keyword>
<evidence type="ECO:0000256" key="5">
    <source>
        <dbReference type="ARBA" id="ARBA00022723"/>
    </source>
</evidence>
<evidence type="ECO:0000256" key="10">
    <source>
        <dbReference type="RuleBase" id="RU000461"/>
    </source>
</evidence>
<dbReference type="InterPro" id="IPR036396">
    <property type="entry name" value="Cyt_P450_sf"/>
</dbReference>
<name>A0A4Y7SLQ8_COPMI</name>
<dbReference type="GO" id="GO:0005506">
    <property type="term" value="F:iron ion binding"/>
    <property type="evidence" value="ECO:0007669"/>
    <property type="project" value="InterPro"/>
</dbReference>
<dbReference type="InterPro" id="IPR001128">
    <property type="entry name" value="Cyt_P450"/>
</dbReference>
<dbReference type="OrthoDB" id="2789670at2759"/>
<accession>A0A4Y7SLQ8</accession>
<keyword evidence="8 10" id="KW-0503">Monooxygenase</keyword>
<dbReference type="AlphaFoldDB" id="A0A4Y7SLQ8"/>
<dbReference type="GO" id="GO:0004497">
    <property type="term" value="F:monooxygenase activity"/>
    <property type="evidence" value="ECO:0007669"/>
    <property type="project" value="UniProtKB-KW"/>
</dbReference>
<dbReference type="InterPro" id="IPR017972">
    <property type="entry name" value="Cyt_P450_CS"/>
</dbReference>
<keyword evidence="7 9" id="KW-0408">Iron</keyword>
<feature type="binding site" description="axial binding residue" evidence="9">
    <location>
        <position position="376"/>
    </location>
    <ligand>
        <name>heme</name>
        <dbReference type="ChEBI" id="CHEBI:30413"/>
    </ligand>
    <ligandPart>
        <name>Fe</name>
        <dbReference type="ChEBI" id="CHEBI:18248"/>
    </ligandPart>
</feature>
<evidence type="ECO:0000256" key="9">
    <source>
        <dbReference type="PIRSR" id="PIRSR602401-1"/>
    </source>
</evidence>
<dbReference type="Gene3D" id="1.10.630.10">
    <property type="entry name" value="Cytochrome P450"/>
    <property type="match status" value="1"/>
</dbReference>
<dbReference type="Proteomes" id="UP000298030">
    <property type="component" value="Unassembled WGS sequence"/>
</dbReference>
<comment type="caution">
    <text evidence="11">The sequence shown here is derived from an EMBL/GenBank/DDBJ whole genome shotgun (WGS) entry which is preliminary data.</text>
</comment>
<gene>
    <name evidence="11" type="ORF">FA13DRAFT_1640884</name>
</gene>
<evidence type="ECO:0000256" key="8">
    <source>
        <dbReference type="ARBA" id="ARBA00023033"/>
    </source>
</evidence>
<dbReference type="PANTHER" id="PTHR46300:SF7">
    <property type="entry name" value="P450, PUTATIVE (EUROFUNG)-RELATED"/>
    <property type="match status" value="1"/>
</dbReference>
<protein>
    <submittedName>
        <fullName evidence="11">Cytochrome P450</fullName>
    </submittedName>
</protein>
<dbReference type="GO" id="GO:0016705">
    <property type="term" value="F:oxidoreductase activity, acting on paired donors, with incorporation or reduction of molecular oxygen"/>
    <property type="evidence" value="ECO:0007669"/>
    <property type="project" value="InterPro"/>
</dbReference>
<comment type="cofactor">
    <cofactor evidence="1 9">
        <name>heme</name>
        <dbReference type="ChEBI" id="CHEBI:30413"/>
    </cofactor>
</comment>
<dbReference type="GO" id="GO:0020037">
    <property type="term" value="F:heme binding"/>
    <property type="evidence" value="ECO:0007669"/>
    <property type="project" value="InterPro"/>
</dbReference>
<dbReference type="EMBL" id="QPFP01000086">
    <property type="protein sequence ID" value="TEB22785.1"/>
    <property type="molecule type" value="Genomic_DNA"/>
</dbReference>
<dbReference type="SUPFAM" id="SSF48264">
    <property type="entry name" value="Cytochrome P450"/>
    <property type="match status" value="1"/>
</dbReference>
<evidence type="ECO:0000256" key="2">
    <source>
        <dbReference type="ARBA" id="ARBA00005179"/>
    </source>
</evidence>
<evidence type="ECO:0000256" key="6">
    <source>
        <dbReference type="ARBA" id="ARBA00023002"/>
    </source>
</evidence>
<evidence type="ECO:0000256" key="1">
    <source>
        <dbReference type="ARBA" id="ARBA00001971"/>
    </source>
</evidence>
<keyword evidence="4 9" id="KW-0349">Heme</keyword>
<comment type="pathway">
    <text evidence="2">Secondary metabolite biosynthesis.</text>
</comment>
<dbReference type="PANTHER" id="PTHR46300">
    <property type="entry name" value="P450, PUTATIVE (EUROFUNG)-RELATED-RELATED"/>
    <property type="match status" value="1"/>
</dbReference>
<dbReference type="PROSITE" id="PS00086">
    <property type="entry name" value="CYTOCHROME_P450"/>
    <property type="match status" value="1"/>
</dbReference>
<evidence type="ECO:0000256" key="7">
    <source>
        <dbReference type="ARBA" id="ARBA00023004"/>
    </source>
</evidence>
<dbReference type="InterPro" id="IPR002401">
    <property type="entry name" value="Cyt_P450_E_grp-I"/>
</dbReference>
<dbReference type="PRINTS" id="PR00463">
    <property type="entry name" value="EP450I"/>
</dbReference>
<evidence type="ECO:0000256" key="3">
    <source>
        <dbReference type="ARBA" id="ARBA00010617"/>
    </source>
</evidence>